<feature type="transmembrane region" description="Helical" evidence="1">
    <location>
        <begin position="276"/>
        <end position="295"/>
    </location>
</feature>
<protein>
    <submittedName>
        <fullName evidence="3">Membrane protein</fullName>
    </submittedName>
</protein>
<feature type="transmembrane region" description="Helical" evidence="1">
    <location>
        <begin position="184"/>
        <end position="202"/>
    </location>
</feature>
<reference evidence="3 4" key="1">
    <citation type="submission" date="2019-08" db="EMBL/GenBank/DDBJ databases">
        <authorList>
            <person name="Peeters C."/>
        </authorList>
    </citation>
    <scope>NUCLEOTIDE SEQUENCE [LARGE SCALE GENOMIC DNA]</scope>
    <source>
        <strain evidence="3 4">LMG 31112</strain>
    </source>
</reference>
<accession>A0A5E4TD06</accession>
<dbReference type="PANTHER" id="PTHR22911">
    <property type="entry name" value="ACYL-MALONYL CONDENSING ENZYME-RELATED"/>
    <property type="match status" value="1"/>
</dbReference>
<keyword evidence="1" id="KW-0472">Membrane</keyword>
<sequence>MGHVTRIMASQRWGRLRPCAVRPLTMTTELAYLAALGAALCWACSGMIAITPVRQAGSFPFNYARMLLVFAMLLIALAVLRGWPSLTLVQWLRLTASGLIGILVGDTILYTSLGRLGPRRNSIIFATNAPMTAVLGYFWLGEALGWRAVAGVALVTAGVALAIAFGGRREDAHHWESVRGDVRVGVAIGLTAALCHSIGTLIAKPVMAVGVDPVGASAVRVGVSALGLTIVAARRGRAVFSAFTPGALALTAASGFVGVAVGMTLLLYGMGHGNTGVIATLSATTPVMVLPLLWLRTRQRPAAGAWWGALIASAGVALIFNR</sequence>
<evidence type="ECO:0000256" key="1">
    <source>
        <dbReference type="SAM" id="Phobius"/>
    </source>
</evidence>
<dbReference type="Pfam" id="PF00892">
    <property type="entry name" value="EamA"/>
    <property type="match status" value="2"/>
</dbReference>
<feature type="domain" description="EamA" evidence="2">
    <location>
        <begin position="185"/>
        <end position="320"/>
    </location>
</feature>
<dbReference type="AlphaFoldDB" id="A0A5E4TD06"/>
<dbReference type="Proteomes" id="UP000343317">
    <property type="component" value="Unassembled WGS sequence"/>
</dbReference>
<dbReference type="InterPro" id="IPR037185">
    <property type="entry name" value="EmrE-like"/>
</dbReference>
<feature type="domain" description="EamA" evidence="2">
    <location>
        <begin position="31"/>
        <end position="162"/>
    </location>
</feature>
<dbReference type="GO" id="GO:0016020">
    <property type="term" value="C:membrane"/>
    <property type="evidence" value="ECO:0007669"/>
    <property type="project" value="InterPro"/>
</dbReference>
<feature type="transmembrane region" description="Helical" evidence="1">
    <location>
        <begin position="245"/>
        <end position="270"/>
    </location>
</feature>
<dbReference type="SUPFAM" id="SSF103481">
    <property type="entry name" value="Multidrug resistance efflux transporter EmrE"/>
    <property type="match status" value="2"/>
</dbReference>
<keyword evidence="4" id="KW-1185">Reference proteome</keyword>
<evidence type="ECO:0000313" key="4">
    <source>
        <dbReference type="Proteomes" id="UP000343317"/>
    </source>
</evidence>
<feature type="transmembrane region" description="Helical" evidence="1">
    <location>
        <begin position="30"/>
        <end position="51"/>
    </location>
</feature>
<feature type="transmembrane region" description="Helical" evidence="1">
    <location>
        <begin position="302"/>
        <end position="320"/>
    </location>
</feature>
<feature type="transmembrane region" description="Helical" evidence="1">
    <location>
        <begin position="63"/>
        <end position="83"/>
    </location>
</feature>
<feature type="transmembrane region" description="Helical" evidence="1">
    <location>
        <begin position="89"/>
        <end position="110"/>
    </location>
</feature>
<organism evidence="3 4">
    <name type="scientific">Pandoraea horticolens</name>
    <dbReference type="NCBI Taxonomy" id="2508298"/>
    <lineage>
        <taxon>Bacteria</taxon>
        <taxon>Pseudomonadati</taxon>
        <taxon>Pseudomonadota</taxon>
        <taxon>Betaproteobacteria</taxon>
        <taxon>Burkholderiales</taxon>
        <taxon>Burkholderiaceae</taxon>
        <taxon>Pandoraea</taxon>
    </lineage>
</organism>
<gene>
    <name evidence="3" type="ORF">PHO31112_01367</name>
</gene>
<dbReference type="EMBL" id="CABPSM010000003">
    <property type="protein sequence ID" value="VVD86096.1"/>
    <property type="molecule type" value="Genomic_DNA"/>
</dbReference>
<name>A0A5E4TD06_9BURK</name>
<feature type="transmembrane region" description="Helical" evidence="1">
    <location>
        <begin position="214"/>
        <end position="233"/>
    </location>
</feature>
<dbReference type="InterPro" id="IPR000620">
    <property type="entry name" value="EamA_dom"/>
</dbReference>
<proteinExistence type="predicted"/>
<feature type="transmembrane region" description="Helical" evidence="1">
    <location>
        <begin position="146"/>
        <end position="164"/>
    </location>
</feature>
<evidence type="ECO:0000259" key="2">
    <source>
        <dbReference type="Pfam" id="PF00892"/>
    </source>
</evidence>
<keyword evidence="1" id="KW-0812">Transmembrane</keyword>
<evidence type="ECO:0000313" key="3">
    <source>
        <dbReference type="EMBL" id="VVD86096.1"/>
    </source>
</evidence>
<keyword evidence="1" id="KW-1133">Transmembrane helix</keyword>
<dbReference type="PANTHER" id="PTHR22911:SF137">
    <property type="entry name" value="SOLUTE CARRIER FAMILY 35 MEMBER G2-RELATED"/>
    <property type="match status" value="1"/>
</dbReference>